<accession>A0ACB9AZ13</accession>
<dbReference type="Proteomes" id="UP001055879">
    <property type="component" value="Linkage Group LG07"/>
</dbReference>
<gene>
    <name evidence="1" type="ORF">L6452_21560</name>
</gene>
<sequence length="125" mass="14707">MEYNPVSNSNNHQVNGSCYNEYESVEFDAGNEKLNHGDGDQDEDGGSNYQFALHSHVNSSKEEWSESGCVQNFGDIYEKIEGRKRRRMMELEKMRKDFERELELQKKQNLQRVQAKLTKIRLRDD</sequence>
<comment type="caution">
    <text evidence="1">The sequence shown here is derived from an EMBL/GenBank/DDBJ whole genome shotgun (WGS) entry which is preliminary data.</text>
</comment>
<reference evidence="1 2" key="2">
    <citation type="journal article" date="2022" name="Mol. Ecol. Resour.">
        <title>The genomes of chicory, endive, great burdock and yacon provide insights into Asteraceae paleo-polyploidization history and plant inulin production.</title>
        <authorList>
            <person name="Fan W."/>
            <person name="Wang S."/>
            <person name="Wang H."/>
            <person name="Wang A."/>
            <person name="Jiang F."/>
            <person name="Liu H."/>
            <person name="Zhao H."/>
            <person name="Xu D."/>
            <person name="Zhang Y."/>
        </authorList>
    </citation>
    <scope>NUCLEOTIDE SEQUENCE [LARGE SCALE GENOMIC DNA]</scope>
    <source>
        <strain evidence="2">cv. Niubang</strain>
    </source>
</reference>
<protein>
    <submittedName>
        <fullName evidence="1">Uncharacterized protein</fullName>
    </submittedName>
</protein>
<name>A0ACB9AZ13_ARCLA</name>
<reference evidence="2" key="1">
    <citation type="journal article" date="2022" name="Mol. Ecol. Resour.">
        <title>The genomes of chicory, endive, great burdock and yacon provide insights into Asteraceae palaeo-polyploidization history and plant inulin production.</title>
        <authorList>
            <person name="Fan W."/>
            <person name="Wang S."/>
            <person name="Wang H."/>
            <person name="Wang A."/>
            <person name="Jiang F."/>
            <person name="Liu H."/>
            <person name="Zhao H."/>
            <person name="Xu D."/>
            <person name="Zhang Y."/>
        </authorList>
    </citation>
    <scope>NUCLEOTIDE SEQUENCE [LARGE SCALE GENOMIC DNA]</scope>
    <source>
        <strain evidence="2">cv. Niubang</strain>
    </source>
</reference>
<organism evidence="1 2">
    <name type="scientific">Arctium lappa</name>
    <name type="common">Greater burdock</name>
    <name type="synonym">Lappa major</name>
    <dbReference type="NCBI Taxonomy" id="4217"/>
    <lineage>
        <taxon>Eukaryota</taxon>
        <taxon>Viridiplantae</taxon>
        <taxon>Streptophyta</taxon>
        <taxon>Embryophyta</taxon>
        <taxon>Tracheophyta</taxon>
        <taxon>Spermatophyta</taxon>
        <taxon>Magnoliopsida</taxon>
        <taxon>eudicotyledons</taxon>
        <taxon>Gunneridae</taxon>
        <taxon>Pentapetalae</taxon>
        <taxon>asterids</taxon>
        <taxon>campanulids</taxon>
        <taxon>Asterales</taxon>
        <taxon>Asteraceae</taxon>
        <taxon>Carduoideae</taxon>
        <taxon>Cardueae</taxon>
        <taxon>Arctiinae</taxon>
        <taxon>Arctium</taxon>
    </lineage>
</organism>
<keyword evidence="2" id="KW-1185">Reference proteome</keyword>
<proteinExistence type="predicted"/>
<evidence type="ECO:0000313" key="1">
    <source>
        <dbReference type="EMBL" id="KAI3714603.1"/>
    </source>
</evidence>
<dbReference type="EMBL" id="CM042053">
    <property type="protein sequence ID" value="KAI3714603.1"/>
    <property type="molecule type" value="Genomic_DNA"/>
</dbReference>
<evidence type="ECO:0000313" key="2">
    <source>
        <dbReference type="Proteomes" id="UP001055879"/>
    </source>
</evidence>